<evidence type="ECO:0000313" key="6">
    <source>
        <dbReference type="Proteomes" id="UP000235145"/>
    </source>
</evidence>
<dbReference type="Gene3D" id="1.20.1110.10">
    <property type="entry name" value="Calcium-transporting ATPase, transmembrane domain"/>
    <property type="match status" value="1"/>
</dbReference>
<evidence type="ECO:0000256" key="2">
    <source>
        <dbReference type="SAM" id="Phobius"/>
    </source>
</evidence>
<name>A0A9R1XWC3_LACSA</name>
<dbReference type="InterPro" id="IPR023298">
    <property type="entry name" value="ATPase_P-typ_TM_dom_sf"/>
</dbReference>
<protein>
    <recommendedName>
        <fullName evidence="7">Cation-transporting P-type ATPase N-terminal domain-containing protein</fullName>
    </recommendedName>
</protein>
<dbReference type="SUPFAM" id="SSF81665">
    <property type="entry name" value="Calcium ATPase, transmembrane domain M"/>
    <property type="match status" value="1"/>
</dbReference>
<dbReference type="FunFam" id="2.70.150.10:FF:000006">
    <property type="entry name" value="Calcium-transporting ATPase"/>
    <property type="match status" value="1"/>
</dbReference>
<feature type="domain" description="Cation-transporting P-type ATPase N-terminal" evidence="4">
    <location>
        <begin position="30"/>
        <end position="93"/>
    </location>
</feature>
<dbReference type="Pfam" id="PF00690">
    <property type="entry name" value="Cation_ATPase_N"/>
    <property type="match status" value="1"/>
</dbReference>
<keyword evidence="2" id="KW-1133">Transmembrane helix</keyword>
<organism evidence="5 6">
    <name type="scientific">Lactuca sativa</name>
    <name type="common">Garden lettuce</name>
    <dbReference type="NCBI Taxonomy" id="4236"/>
    <lineage>
        <taxon>Eukaryota</taxon>
        <taxon>Viridiplantae</taxon>
        <taxon>Streptophyta</taxon>
        <taxon>Embryophyta</taxon>
        <taxon>Tracheophyta</taxon>
        <taxon>Spermatophyta</taxon>
        <taxon>Magnoliopsida</taxon>
        <taxon>eudicotyledons</taxon>
        <taxon>Gunneridae</taxon>
        <taxon>Pentapetalae</taxon>
        <taxon>asterids</taxon>
        <taxon>campanulids</taxon>
        <taxon>Asterales</taxon>
        <taxon>Asteraceae</taxon>
        <taxon>Cichorioideae</taxon>
        <taxon>Cichorieae</taxon>
        <taxon>Lactucinae</taxon>
        <taxon>Lactuca</taxon>
    </lineage>
</organism>
<dbReference type="Gene3D" id="2.70.150.10">
    <property type="entry name" value="Calcium-transporting ATPase, cytoplasmic transduction domain A"/>
    <property type="match status" value="1"/>
</dbReference>
<dbReference type="InterPro" id="IPR008250">
    <property type="entry name" value="ATPase_P-typ_transduc_dom_A_sf"/>
</dbReference>
<dbReference type="AlphaFoldDB" id="A0A9R1XWC3"/>
<dbReference type="PANTHER" id="PTHR24093:SF519">
    <property type="entry name" value="CALCIUM-TRANSPORTING ATPASE"/>
    <property type="match status" value="1"/>
</dbReference>
<reference evidence="5 6" key="1">
    <citation type="journal article" date="2017" name="Nat. Commun.">
        <title>Genome assembly with in vitro proximity ligation data and whole-genome triplication in lettuce.</title>
        <authorList>
            <person name="Reyes-Chin-Wo S."/>
            <person name="Wang Z."/>
            <person name="Yang X."/>
            <person name="Kozik A."/>
            <person name="Arikit S."/>
            <person name="Song C."/>
            <person name="Xia L."/>
            <person name="Froenicke L."/>
            <person name="Lavelle D.O."/>
            <person name="Truco M.J."/>
            <person name="Xia R."/>
            <person name="Zhu S."/>
            <person name="Xu C."/>
            <person name="Xu H."/>
            <person name="Xu X."/>
            <person name="Cox K."/>
            <person name="Korf I."/>
            <person name="Meyers B.C."/>
            <person name="Michelmore R.W."/>
        </authorList>
    </citation>
    <scope>NUCLEOTIDE SEQUENCE [LARGE SCALE GENOMIC DNA]</scope>
    <source>
        <strain evidence="6">cv. Salinas</strain>
        <tissue evidence="5">Seedlings</tissue>
    </source>
</reference>
<dbReference type="Proteomes" id="UP000235145">
    <property type="component" value="Unassembled WGS sequence"/>
</dbReference>
<evidence type="ECO:0008006" key="7">
    <source>
        <dbReference type="Google" id="ProtNLM"/>
    </source>
</evidence>
<gene>
    <name evidence="5" type="ORF">LSAT_V11C100018520</name>
</gene>
<dbReference type="SUPFAM" id="SSF81653">
    <property type="entry name" value="Calcium ATPase, transduction domain A"/>
    <property type="match status" value="1"/>
</dbReference>
<keyword evidence="6" id="KW-1185">Reference proteome</keyword>
<dbReference type="InterPro" id="IPR004014">
    <property type="entry name" value="ATPase_P-typ_cation-transptr_N"/>
</dbReference>
<feature type="domain" description="P-type ATPase A" evidence="3">
    <location>
        <begin position="154"/>
        <end position="251"/>
    </location>
</feature>
<feature type="transmembrane region" description="Helical" evidence="2">
    <location>
        <begin position="75"/>
        <end position="100"/>
    </location>
</feature>
<sequence>MRRITQVNIHNLSKQYLPKVAKHDDKMLMVKKLAEKLKTNPDKGIHEDESSILERKNVFGSNTYPRRKGNSFWRFLYDGCGDTILIILMVAAVALLALGIKTEMTSLCYLLHGIKGWYDRGSIALRVIMVMVVKAMHGYKTSLKFQNLNEENQNIQCQVLRGGRRMMISIFDIVVGDVIHLMIGDQVPADGIFISSYSLSIDESSMTGKSHTVDKDHKSPFLMAGCKVADGCGTMMVTSIQINTKWGLLMASISSNDNDEETPLQVRLSEVAMFIGKIWLLVAVSILVILLIRFFTGYTEDDEGKLEFIAGKTSVNDAMDGVIKIFTVIVSIVYVAVPEGLPLVITFTGPSLKTLELTLRSPHRIITILD</sequence>
<accession>A0A9R1XWC3</accession>
<dbReference type="PANTHER" id="PTHR24093">
    <property type="entry name" value="CATION TRANSPORTING ATPASE"/>
    <property type="match status" value="1"/>
</dbReference>
<dbReference type="Pfam" id="PF00122">
    <property type="entry name" value="E1-E2_ATPase"/>
    <property type="match status" value="1"/>
</dbReference>
<evidence type="ECO:0000313" key="5">
    <source>
        <dbReference type="EMBL" id="KAJ0224179.1"/>
    </source>
</evidence>
<keyword evidence="2" id="KW-0812">Transmembrane</keyword>
<dbReference type="InterPro" id="IPR059000">
    <property type="entry name" value="ATPase_P-type_domA"/>
</dbReference>
<feature type="transmembrane region" description="Helical" evidence="2">
    <location>
        <begin position="120"/>
        <end position="139"/>
    </location>
</feature>
<dbReference type="EMBL" id="NBSK02000001">
    <property type="protein sequence ID" value="KAJ0224179.1"/>
    <property type="molecule type" value="Genomic_DNA"/>
</dbReference>
<keyword evidence="2" id="KW-0472">Membrane</keyword>
<evidence type="ECO:0000259" key="4">
    <source>
        <dbReference type="Pfam" id="PF00690"/>
    </source>
</evidence>
<evidence type="ECO:0000259" key="3">
    <source>
        <dbReference type="Pfam" id="PF00122"/>
    </source>
</evidence>
<keyword evidence="1" id="KW-0460">Magnesium</keyword>
<proteinExistence type="predicted"/>
<feature type="transmembrane region" description="Helical" evidence="2">
    <location>
        <begin position="278"/>
        <end position="298"/>
    </location>
</feature>
<evidence type="ECO:0000256" key="1">
    <source>
        <dbReference type="ARBA" id="ARBA00022842"/>
    </source>
</evidence>
<comment type="caution">
    <text evidence="5">The sequence shown here is derived from an EMBL/GenBank/DDBJ whole genome shotgun (WGS) entry which is preliminary data.</text>
</comment>
<feature type="transmembrane region" description="Helical" evidence="2">
    <location>
        <begin position="318"/>
        <end position="337"/>
    </location>
</feature>